<feature type="transmembrane region" description="Helical" evidence="1">
    <location>
        <begin position="302"/>
        <end position="326"/>
    </location>
</feature>
<dbReference type="Proteomes" id="UP000823486">
    <property type="component" value="Unassembled WGS sequence"/>
</dbReference>
<keyword evidence="1" id="KW-0812">Transmembrane</keyword>
<name>A0ABS2QLZ8_9BACI</name>
<dbReference type="RefSeq" id="WP_204545540.1">
    <property type="nucleotide sequence ID" value="NZ_JAFBFI010000017.1"/>
</dbReference>
<accession>A0ABS2QLZ8</accession>
<protein>
    <recommendedName>
        <fullName evidence="4">Transporter</fullName>
    </recommendedName>
</protein>
<evidence type="ECO:0000313" key="2">
    <source>
        <dbReference type="EMBL" id="MBM7694035.1"/>
    </source>
</evidence>
<gene>
    <name evidence="2" type="ORF">JOC77_003479</name>
</gene>
<keyword evidence="3" id="KW-1185">Reference proteome</keyword>
<feature type="transmembrane region" description="Helical" evidence="1">
    <location>
        <begin position="129"/>
        <end position="155"/>
    </location>
</feature>
<feature type="transmembrane region" description="Helical" evidence="1">
    <location>
        <begin position="7"/>
        <end position="25"/>
    </location>
</feature>
<feature type="transmembrane region" description="Helical" evidence="1">
    <location>
        <begin position="271"/>
        <end position="290"/>
    </location>
</feature>
<organism evidence="2 3">
    <name type="scientific">Peribacillus deserti</name>
    <dbReference type="NCBI Taxonomy" id="673318"/>
    <lineage>
        <taxon>Bacteria</taxon>
        <taxon>Bacillati</taxon>
        <taxon>Bacillota</taxon>
        <taxon>Bacilli</taxon>
        <taxon>Bacillales</taxon>
        <taxon>Bacillaceae</taxon>
        <taxon>Peribacillus</taxon>
    </lineage>
</organism>
<feature type="transmembrane region" description="Helical" evidence="1">
    <location>
        <begin position="245"/>
        <end position="265"/>
    </location>
</feature>
<evidence type="ECO:0000313" key="3">
    <source>
        <dbReference type="Proteomes" id="UP000823486"/>
    </source>
</evidence>
<keyword evidence="1" id="KW-0472">Membrane</keyword>
<feature type="transmembrane region" description="Helical" evidence="1">
    <location>
        <begin position="447"/>
        <end position="464"/>
    </location>
</feature>
<evidence type="ECO:0000256" key="1">
    <source>
        <dbReference type="SAM" id="Phobius"/>
    </source>
</evidence>
<evidence type="ECO:0008006" key="4">
    <source>
        <dbReference type="Google" id="ProtNLM"/>
    </source>
</evidence>
<feature type="transmembrane region" description="Helical" evidence="1">
    <location>
        <begin position="188"/>
        <end position="208"/>
    </location>
</feature>
<sequence>MAIEITLIHWIYVLFIVLIIGFMVMKKDTTLVSIAGIVSIALLATGNLSSSISSIFNSFAYAITELLPTILVISIIVAMSKILSSTGVNDTMISPFAKLIRSPGQAYWIIGTLMMVMSWFFWPSPAVALIGAVLLPVALRAGLPALGVAMAMNLFGHGIALSGDYIIQAAPKLTADAAGLQVTQVIEASIPLVITMGLVTTITAFVMLRKDMKKGVLTVTSSSVDVHTGKESQDRELLTSFQKRLFAILIPIAFLLDVAAMIVFNLQGGDATALVGGTSIVILALLALTAHKSKGFEKSTAFLIEGFQFGFKVFGPVIPIAAFFYLGDSGFVKILGDFLPKGSHGIVNDLGVALAHAVPLNAGIAAVTLTGIGAITGLDGSGFSGISLAGSVANLFSHAIGSGLATLTALGQTAAIWVGGGTIIPWALIPAAAICNVDPFELARRNLIPVLIGLAATTIVAMFLI</sequence>
<comment type="caution">
    <text evidence="2">The sequence shown here is derived from an EMBL/GenBank/DDBJ whole genome shotgun (WGS) entry which is preliminary data.</text>
</comment>
<feature type="transmembrane region" description="Helical" evidence="1">
    <location>
        <begin position="31"/>
        <end position="48"/>
    </location>
</feature>
<proteinExistence type="predicted"/>
<dbReference type="EMBL" id="JAFBFI010000017">
    <property type="protein sequence ID" value="MBM7694035.1"/>
    <property type="molecule type" value="Genomic_DNA"/>
</dbReference>
<feature type="transmembrane region" description="Helical" evidence="1">
    <location>
        <begin position="414"/>
        <end position="435"/>
    </location>
</feature>
<reference evidence="2 3" key="1">
    <citation type="submission" date="2021-01" db="EMBL/GenBank/DDBJ databases">
        <title>Genomic Encyclopedia of Type Strains, Phase IV (KMG-IV): sequencing the most valuable type-strain genomes for metagenomic binning, comparative biology and taxonomic classification.</title>
        <authorList>
            <person name="Goeker M."/>
        </authorList>
    </citation>
    <scope>NUCLEOTIDE SEQUENCE [LARGE SCALE GENOMIC DNA]</scope>
    <source>
        <strain evidence="2 3">DSM 105482</strain>
    </source>
</reference>
<feature type="transmembrane region" description="Helical" evidence="1">
    <location>
        <begin position="104"/>
        <end position="122"/>
    </location>
</feature>
<feature type="transmembrane region" description="Helical" evidence="1">
    <location>
        <begin position="60"/>
        <end position="84"/>
    </location>
</feature>
<keyword evidence="1" id="KW-1133">Transmembrane helix</keyword>